<sequence length="859" mass="91878">MVLVSLLALMQVAAPLQETPVSQAPPESEQTALIEGLLVKAVRGKANGPAQPELTLDASEIQATGASTIEDLVALLAPEITTGEPDAPPPIYLANGRRISGFQEISGLPSQAIERMDVLPPATALAYGYRPNQRVVNFVLRKRFRSVTAELEETATTREGRTAERFDGDAFRLAGDERTTVGLDWRQESTLFEAERDIYRVPSATSPYGLIGNVAGASFGAEIDPALSALAGGLVTLARAPEAAWRGAVPLGAFAAGAGDPDLSGVTANRSLLPSLGQGNVKAAITRDLAHSVALTVSLDLEDAKRTSFLGLPATSVKLPAASPFSPFAQDVTVYRYLDAPWSQLREQDSFKGQLAMAANGYVQDWRWSLNGTYERNDNETTTGRGVDSSAWKAAVAAGDPAVNPFGPIPRALLKANAQDVAKSSSRTAKAELVLNGDVAEIPAGRVSSTLKLGGERVEQMSDALRNGAPMRTDYDRRTITLQGDIDLPLASRSHDVAPVLGELTASVNAGYNIETFKDRLALGAGLQWSPANLVSVNLSLNEEQSAPNANQIVDPVVLTPSVTVFDFATGQSVTVSRLEGGNRALANDRRRTLRAGVNLRPIGRDGGETRLTLNANYVLTHIEDPISNFPLLTPALEAAFPERFTRNAEGVLTAIDSRPLNFDAIDREELRGGLNLTRFFGRRKPGAPKGAKPDLKNAGQVQLSLNYVLRLRDETTLRQGLPPLDLLNGASTSRRGQPREELTFRVNAFRQGLGVNLNGAWRGGSVIDTGPTTGALRFEDQATVNLSAFYEVPRDLKAGPATTLLAGARVTLAADNLFYSRPVARDTKGATPQAYQADYLDPLGRTVKLTLRKSLIAM</sequence>
<evidence type="ECO:0000313" key="5">
    <source>
        <dbReference type="Proteomes" id="UP000240527"/>
    </source>
</evidence>
<dbReference type="SUPFAM" id="SSF56935">
    <property type="entry name" value="Porins"/>
    <property type="match status" value="1"/>
</dbReference>
<keyword evidence="3" id="KW-0998">Cell outer membrane</keyword>
<dbReference type="Gene3D" id="2.40.170.20">
    <property type="entry name" value="TonB-dependent receptor, beta-barrel domain"/>
    <property type="match status" value="1"/>
</dbReference>
<keyword evidence="4" id="KW-0675">Receptor</keyword>
<proteinExistence type="predicted"/>
<gene>
    <name evidence="4" type="ORF">B7G68_05145</name>
</gene>
<dbReference type="PANTHER" id="PTHR47234:SF1">
    <property type="entry name" value="TONB-DEPENDENT RECEPTOR"/>
    <property type="match status" value="1"/>
</dbReference>
<keyword evidence="5" id="KW-1185">Reference proteome</keyword>
<accession>A0ABN5IQZ7</accession>
<keyword evidence="2" id="KW-0472">Membrane</keyword>
<evidence type="ECO:0000313" key="4">
    <source>
        <dbReference type="EMBL" id="AVQ01299.1"/>
    </source>
</evidence>
<dbReference type="RefSeq" id="WP_013078175.1">
    <property type="nucleotide sequence ID" value="NZ_CP027850.1"/>
</dbReference>
<dbReference type="PANTHER" id="PTHR47234">
    <property type="match status" value="1"/>
</dbReference>
<comment type="subcellular location">
    <subcellularLocation>
        <location evidence="1">Cell outer membrane</location>
    </subcellularLocation>
</comment>
<dbReference type="Proteomes" id="UP000240527">
    <property type="component" value="Chromosome"/>
</dbReference>
<evidence type="ECO:0000256" key="2">
    <source>
        <dbReference type="ARBA" id="ARBA00023136"/>
    </source>
</evidence>
<evidence type="ECO:0000256" key="3">
    <source>
        <dbReference type="ARBA" id="ARBA00023237"/>
    </source>
</evidence>
<dbReference type="InterPro" id="IPR036942">
    <property type="entry name" value="Beta-barrel_TonB_sf"/>
</dbReference>
<evidence type="ECO:0000256" key="1">
    <source>
        <dbReference type="ARBA" id="ARBA00004442"/>
    </source>
</evidence>
<organism evidence="4 5">
    <name type="scientific">Caulobacter segnis</name>
    <dbReference type="NCBI Taxonomy" id="88688"/>
    <lineage>
        <taxon>Bacteria</taxon>
        <taxon>Pseudomonadati</taxon>
        <taxon>Pseudomonadota</taxon>
        <taxon>Alphaproteobacteria</taxon>
        <taxon>Caulobacterales</taxon>
        <taxon>Caulobacteraceae</taxon>
        <taxon>Caulobacter</taxon>
    </lineage>
</organism>
<protein>
    <submittedName>
        <fullName evidence="4">TonB-dependent receptor</fullName>
    </submittedName>
</protein>
<reference evidence="4 5" key="1">
    <citation type="journal article" date="2015" name="Biotechnol. Bioeng.">
        <title>Genome sequence and phenotypic characterization of Caulobacter segnis.</title>
        <authorList>
            <person name="Patel S."/>
            <person name="Fletcher B."/>
            <person name="Scott D.C."/>
            <person name="Ely B."/>
        </authorList>
    </citation>
    <scope>NUCLEOTIDE SEQUENCE [LARGE SCALE GENOMIC DNA]</scope>
    <source>
        <strain evidence="4 5">TK0059</strain>
    </source>
</reference>
<dbReference type="EMBL" id="CP027850">
    <property type="protein sequence ID" value="AVQ01299.1"/>
    <property type="molecule type" value="Genomic_DNA"/>
</dbReference>
<name>A0ABN5IQZ7_9CAUL</name>